<protein>
    <recommendedName>
        <fullName evidence="3">Nucleotide-diphospho-sugar transferase domain-containing protein</fullName>
    </recommendedName>
</protein>
<comment type="caution">
    <text evidence="1">The sequence shown here is derived from an EMBL/GenBank/DDBJ whole genome shotgun (WGS) entry which is preliminary data.</text>
</comment>
<reference evidence="1" key="1">
    <citation type="journal article" date="2020" name="bioRxiv">
        <title>Comparative genomics of Chlamydomonas.</title>
        <authorList>
            <person name="Craig R.J."/>
            <person name="Hasan A.R."/>
            <person name="Ness R.W."/>
            <person name="Keightley P.D."/>
        </authorList>
    </citation>
    <scope>NUCLEOTIDE SEQUENCE</scope>
    <source>
        <strain evidence="1">CCAP 11/70</strain>
    </source>
</reference>
<organism evidence="1 2">
    <name type="scientific">Edaphochlamys debaryana</name>
    <dbReference type="NCBI Taxonomy" id="47281"/>
    <lineage>
        <taxon>Eukaryota</taxon>
        <taxon>Viridiplantae</taxon>
        <taxon>Chlorophyta</taxon>
        <taxon>core chlorophytes</taxon>
        <taxon>Chlorophyceae</taxon>
        <taxon>CS clade</taxon>
        <taxon>Chlamydomonadales</taxon>
        <taxon>Chlamydomonadales incertae sedis</taxon>
        <taxon>Edaphochlamys</taxon>
    </lineage>
</organism>
<proteinExistence type="predicted"/>
<evidence type="ECO:0000313" key="2">
    <source>
        <dbReference type="Proteomes" id="UP000612055"/>
    </source>
</evidence>
<evidence type="ECO:0000313" key="1">
    <source>
        <dbReference type="EMBL" id="KAG2495535.1"/>
    </source>
</evidence>
<keyword evidence="2" id="KW-1185">Reference proteome</keyword>
<sequence length="662" mass="73924">MPSAEDCSRLRHVFAAYDKRFAHFATQALGYNLGPISCGWYNKRNQREHFEFFGSSVFGHVLVWQKFYTTARAVALGYNVLCIDSDVLPLGDFYGYVKQPPASAYTMIAQAEVPAMLNSGFMYYQNASATGPTLWALYHFLERAVRWSEDTEALRAISASFTDHAGNFIDYQDQNLYTDVLWSAMTGHPQFQVLFQARLGEKNDAWPSLGFRHAGDYREEVWKAANRAWRTPSTLVGFPLVLKVWGDQVPGPGEPPRTDASVTNVTLWTAQLRIPHVSNPFAGALKKPVFGPPGANTQALRKAFTDLGVMPLNPENPAHAAAAAAAPPELLTLTGTDVADGKVLGAWIQHNWYGWGRHGWWHRHLKPPFEQAMGHVHAGLPASDTINVKKNMLITSGNWNWHLHAVLRHSFARVYAATAHHPEQAVHALARIVTYAPGVIHHGLTKEQFVRAAQQLARAAIALSSSVAWPTPHCSSDWVLTDEGRKLPKPINHTIPWVHLNTHFQVMPFGVSPDRLKCEWPAFMIDACLENEGPGSMRGLMGVELEHLLSTRGVSVDAAPDPKHVLRLQASPDPPPAAPSASFAPVSASALLQLNAAALLALPQWGSPVFLDRLVELTELPADKEAEYEAFRKKCRALHYFDLQKEHRTEWRRRRRRRRHTE</sequence>
<accession>A0A836C0B1</accession>
<dbReference type="EMBL" id="JAEHOE010000024">
    <property type="protein sequence ID" value="KAG2495535.1"/>
    <property type="molecule type" value="Genomic_DNA"/>
</dbReference>
<dbReference type="Proteomes" id="UP000612055">
    <property type="component" value="Unassembled WGS sequence"/>
</dbReference>
<dbReference type="AlphaFoldDB" id="A0A836C0B1"/>
<gene>
    <name evidence="1" type="ORF">HYH03_006478</name>
</gene>
<name>A0A836C0B1_9CHLO</name>
<evidence type="ECO:0008006" key="3">
    <source>
        <dbReference type="Google" id="ProtNLM"/>
    </source>
</evidence>